<evidence type="ECO:0008006" key="3">
    <source>
        <dbReference type="Google" id="ProtNLM"/>
    </source>
</evidence>
<dbReference type="SUPFAM" id="SSF56420">
    <property type="entry name" value="Peptide deformylase"/>
    <property type="match status" value="1"/>
</dbReference>
<dbReference type="EMBL" id="BARS01027439">
    <property type="protein sequence ID" value="GAG11909.1"/>
    <property type="molecule type" value="Genomic_DNA"/>
</dbReference>
<dbReference type="NCBIfam" id="TIGR00079">
    <property type="entry name" value="pept_deformyl"/>
    <property type="match status" value="1"/>
</dbReference>
<evidence type="ECO:0000313" key="2">
    <source>
        <dbReference type="EMBL" id="GAG11909.1"/>
    </source>
</evidence>
<name>X0V1D4_9ZZZZ</name>
<dbReference type="PIRSF" id="PIRSF004749">
    <property type="entry name" value="Pep_def"/>
    <property type="match status" value="1"/>
</dbReference>
<comment type="similarity">
    <text evidence="1">Belongs to the polypeptide deformylase family.</text>
</comment>
<reference evidence="2" key="1">
    <citation type="journal article" date="2014" name="Front. Microbiol.">
        <title>High frequency of phylogenetically diverse reductive dehalogenase-homologous genes in deep subseafloor sedimentary metagenomes.</title>
        <authorList>
            <person name="Kawai M."/>
            <person name="Futagami T."/>
            <person name="Toyoda A."/>
            <person name="Takaki Y."/>
            <person name="Nishi S."/>
            <person name="Hori S."/>
            <person name="Arai W."/>
            <person name="Tsubouchi T."/>
            <person name="Morono Y."/>
            <person name="Uchiyama I."/>
            <person name="Ito T."/>
            <person name="Fujiyama A."/>
            <person name="Inagaki F."/>
            <person name="Takami H."/>
        </authorList>
    </citation>
    <scope>NUCLEOTIDE SEQUENCE</scope>
    <source>
        <strain evidence="2">Expedition CK06-06</strain>
    </source>
</reference>
<dbReference type="InterPro" id="IPR036821">
    <property type="entry name" value="Peptide_deformylase_sf"/>
</dbReference>
<proteinExistence type="inferred from homology"/>
<protein>
    <recommendedName>
        <fullName evidence="3">Peptide deformylase</fullName>
    </recommendedName>
</protein>
<sequence>MVILPLTMMDNPVLHQKAKRVRRIDDSIQKLIEDMIETMHHIGGAAGLAAPQVGIPLQVVVIELPGEELIILINPEVVRSWGERDVVEGCLSLPGYRGEIKRSESVTVKGRDRYGKEVRVKADGLLAQALQHEIDHINGVVYLDHLESMDNLHKIEPEDEDESSRI</sequence>
<dbReference type="AlphaFoldDB" id="X0V1D4"/>
<dbReference type="Gene3D" id="3.90.45.10">
    <property type="entry name" value="Peptide deformylase"/>
    <property type="match status" value="1"/>
</dbReference>
<dbReference type="HAMAP" id="MF_00163">
    <property type="entry name" value="Pep_deformylase"/>
    <property type="match status" value="1"/>
</dbReference>
<accession>X0V1D4</accession>
<dbReference type="NCBIfam" id="NF001159">
    <property type="entry name" value="PRK00150.1-3"/>
    <property type="match status" value="1"/>
</dbReference>
<dbReference type="PANTHER" id="PTHR10458">
    <property type="entry name" value="PEPTIDE DEFORMYLASE"/>
    <property type="match status" value="1"/>
</dbReference>
<gene>
    <name evidence="2" type="ORF">S01H1_43106</name>
</gene>
<dbReference type="GO" id="GO:0042586">
    <property type="term" value="F:peptide deformylase activity"/>
    <property type="evidence" value="ECO:0007669"/>
    <property type="project" value="InterPro"/>
</dbReference>
<dbReference type="CDD" id="cd00487">
    <property type="entry name" value="Pep_deformylase"/>
    <property type="match status" value="1"/>
</dbReference>
<evidence type="ECO:0000256" key="1">
    <source>
        <dbReference type="ARBA" id="ARBA00010759"/>
    </source>
</evidence>
<comment type="caution">
    <text evidence="2">The sequence shown here is derived from an EMBL/GenBank/DDBJ whole genome shotgun (WGS) entry which is preliminary data.</text>
</comment>
<dbReference type="InterPro" id="IPR023635">
    <property type="entry name" value="Peptide_deformylase"/>
</dbReference>
<dbReference type="Pfam" id="PF01327">
    <property type="entry name" value="Pep_deformylase"/>
    <property type="match status" value="1"/>
</dbReference>
<dbReference type="PANTHER" id="PTHR10458:SF22">
    <property type="entry name" value="PEPTIDE DEFORMYLASE"/>
    <property type="match status" value="1"/>
</dbReference>
<organism evidence="2">
    <name type="scientific">marine sediment metagenome</name>
    <dbReference type="NCBI Taxonomy" id="412755"/>
    <lineage>
        <taxon>unclassified sequences</taxon>
        <taxon>metagenomes</taxon>
        <taxon>ecological metagenomes</taxon>
    </lineage>
</organism>
<dbReference type="PRINTS" id="PR01576">
    <property type="entry name" value="PDEFORMYLASE"/>
</dbReference>